<dbReference type="EC" id="1.1.1.133" evidence="2"/>
<evidence type="ECO:0000313" key="5">
    <source>
        <dbReference type="Proteomes" id="UP000050996"/>
    </source>
</evidence>
<dbReference type="RefSeq" id="WP_053475825.1">
    <property type="nucleotide sequence ID" value="NZ_CP041305.1"/>
</dbReference>
<dbReference type="Gene3D" id="3.40.50.720">
    <property type="entry name" value="NAD(P)-binding Rossmann-like Domain"/>
    <property type="match status" value="1"/>
</dbReference>
<dbReference type="FunFam" id="3.40.50.720:FF:000159">
    <property type="entry name" value="dTDP-4-dehydrorhamnose reductase"/>
    <property type="match status" value="1"/>
</dbReference>
<dbReference type="InterPro" id="IPR005913">
    <property type="entry name" value="dTDP_dehydrorham_reduct"/>
</dbReference>
<dbReference type="UniPathway" id="UPA00124"/>
<dbReference type="PANTHER" id="PTHR10491:SF4">
    <property type="entry name" value="METHIONINE ADENOSYLTRANSFERASE 2 SUBUNIT BETA"/>
    <property type="match status" value="1"/>
</dbReference>
<accession>A0A0Q3T712</accession>
<comment type="similarity">
    <text evidence="1 2">Belongs to the dTDP-4-dehydrorhamnose reductase family.</text>
</comment>
<dbReference type="EMBL" id="LJIX01000006">
    <property type="protein sequence ID" value="KQL19301.1"/>
    <property type="molecule type" value="Genomic_DNA"/>
</dbReference>
<dbReference type="SUPFAM" id="SSF51735">
    <property type="entry name" value="NAD(P)-binding Rossmann-fold domains"/>
    <property type="match status" value="1"/>
</dbReference>
<dbReference type="Pfam" id="PF04321">
    <property type="entry name" value="RmlD_sub_bind"/>
    <property type="match status" value="1"/>
</dbReference>
<dbReference type="PATRIC" id="fig|1637975.4.peg.2320"/>
<dbReference type="CDD" id="cd05254">
    <property type="entry name" value="dTDP_HR_like_SDR_e"/>
    <property type="match status" value="1"/>
</dbReference>
<dbReference type="PANTHER" id="PTHR10491">
    <property type="entry name" value="DTDP-4-DEHYDRORHAMNOSE REDUCTASE"/>
    <property type="match status" value="1"/>
</dbReference>
<gene>
    <name evidence="4" type="ORF">AN957_12460</name>
</gene>
<proteinExistence type="inferred from homology"/>
<dbReference type="InterPro" id="IPR036291">
    <property type="entry name" value="NAD(P)-bd_dom_sf"/>
</dbReference>
<protein>
    <recommendedName>
        <fullName evidence="2">dTDP-4-dehydrorhamnose reductase</fullName>
        <ecNumber evidence="2">1.1.1.133</ecNumber>
    </recommendedName>
</protein>
<keyword evidence="2" id="KW-0560">Oxidoreductase</keyword>
<name>A0A0Q3T712_9BACI</name>
<feature type="domain" description="RmlD-like substrate binding" evidence="3">
    <location>
        <begin position="1"/>
        <end position="276"/>
    </location>
</feature>
<comment type="caution">
    <text evidence="4">The sequence shown here is derived from an EMBL/GenBank/DDBJ whole genome shotgun (WGS) entry which is preliminary data.</text>
</comment>
<evidence type="ECO:0000313" key="4">
    <source>
        <dbReference type="EMBL" id="KQL19301.1"/>
    </source>
</evidence>
<dbReference type="AlphaFoldDB" id="A0A0Q3T712"/>
<dbReference type="GO" id="GO:0005829">
    <property type="term" value="C:cytosol"/>
    <property type="evidence" value="ECO:0007669"/>
    <property type="project" value="TreeGrafter"/>
</dbReference>
<evidence type="ECO:0000259" key="3">
    <source>
        <dbReference type="Pfam" id="PF04321"/>
    </source>
</evidence>
<dbReference type="InterPro" id="IPR029903">
    <property type="entry name" value="RmlD-like-bd"/>
</dbReference>
<comment type="pathway">
    <text evidence="2">Carbohydrate biosynthesis; dTDP-L-rhamnose biosynthesis.</text>
</comment>
<dbReference type="GO" id="GO:0008831">
    <property type="term" value="F:dTDP-4-dehydrorhamnose reductase activity"/>
    <property type="evidence" value="ECO:0007669"/>
    <property type="project" value="UniProtKB-EC"/>
</dbReference>
<dbReference type="NCBIfam" id="TIGR01214">
    <property type="entry name" value="rmlD"/>
    <property type="match status" value="1"/>
</dbReference>
<evidence type="ECO:0000256" key="2">
    <source>
        <dbReference type="RuleBase" id="RU364082"/>
    </source>
</evidence>
<keyword evidence="2" id="KW-0521">NADP</keyword>
<dbReference type="STRING" id="1637975.AN957_12460"/>
<dbReference type="Gene3D" id="3.90.25.10">
    <property type="entry name" value="UDP-galactose 4-epimerase, domain 1"/>
    <property type="match status" value="1"/>
</dbReference>
<keyword evidence="5" id="KW-1185">Reference proteome</keyword>
<reference evidence="4 5" key="1">
    <citation type="submission" date="2015-09" db="EMBL/GenBank/DDBJ databases">
        <title>Genome sequencing project for genomic taxonomy and phylogenomics of Bacillus-like bacteria.</title>
        <authorList>
            <person name="Liu B."/>
            <person name="Wang J."/>
            <person name="Zhu Y."/>
            <person name="Liu G."/>
            <person name="Chen Q."/>
            <person name="Chen Z."/>
            <person name="Lan J."/>
            <person name="Che J."/>
            <person name="Ge C."/>
            <person name="Shi H."/>
            <person name="Pan Z."/>
            <person name="Liu X."/>
        </authorList>
    </citation>
    <scope>NUCLEOTIDE SEQUENCE [LARGE SCALE GENOMIC DNA]</scope>
    <source>
        <strain evidence="4 5">FJAT-18043</strain>
    </source>
</reference>
<organism evidence="4 5">
    <name type="scientific">Cytobacillus solani</name>
    <dbReference type="NCBI Taxonomy" id="1637975"/>
    <lineage>
        <taxon>Bacteria</taxon>
        <taxon>Bacillati</taxon>
        <taxon>Bacillota</taxon>
        <taxon>Bacilli</taxon>
        <taxon>Bacillales</taxon>
        <taxon>Bacillaceae</taxon>
        <taxon>Cytobacillus</taxon>
    </lineage>
</organism>
<evidence type="ECO:0000256" key="1">
    <source>
        <dbReference type="ARBA" id="ARBA00010944"/>
    </source>
</evidence>
<dbReference type="Proteomes" id="UP000050996">
    <property type="component" value="Unassembled WGS sequence"/>
</dbReference>
<sequence>MNILITGAHGQLGKELEKQLCTSHSVIGLGKKDLDITNKIQVDHLISHYKPQLIIHAAAFTAVDQCEIEPKKAMEVNALGTQYIAHAANKIQARLFYISSDYVFDGKKNKPYTEEDEPNPQSIYGLSKWLGEQLTRHCYHSTIIRTSWLYGHGGNNFVKTMLNLSKKGKEIKVVNDQLGSPTYVNDLTEMIIQLMDKKNGIYHISNSGSCTWNEFARAIFEEAGVNPDLVLPITTGEYKALAPRPQFSVFSHQALLREEIARPRLWKEALKEFIRKETSQ</sequence>
<comment type="function">
    <text evidence="2">Catalyzes the reduction of dTDP-6-deoxy-L-lyxo-4-hexulose to yield dTDP-L-rhamnose.</text>
</comment>
<dbReference type="GO" id="GO:0019305">
    <property type="term" value="P:dTDP-rhamnose biosynthetic process"/>
    <property type="evidence" value="ECO:0007669"/>
    <property type="project" value="UniProtKB-UniPathway"/>
</dbReference>